<dbReference type="OrthoDB" id="198977at2759"/>
<gene>
    <name evidence="1" type="ORF">AB205_0215240</name>
</gene>
<dbReference type="EMBL" id="KV925378">
    <property type="protein sequence ID" value="PIO36132.1"/>
    <property type="molecule type" value="Genomic_DNA"/>
</dbReference>
<reference evidence="2" key="1">
    <citation type="journal article" date="2017" name="Nat. Commun.">
        <title>The North American bullfrog draft genome provides insight into hormonal regulation of long noncoding RNA.</title>
        <authorList>
            <person name="Hammond S.A."/>
            <person name="Warren R.L."/>
            <person name="Vandervalk B.P."/>
            <person name="Kucuk E."/>
            <person name="Khan H."/>
            <person name="Gibb E.A."/>
            <person name="Pandoh P."/>
            <person name="Kirk H."/>
            <person name="Zhao Y."/>
            <person name="Jones M."/>
            <person name="Mungall A.J."/>
            <person name="Coope R."/>
            <person name="Pleasance S."/>
            <person name="Moore R.A."/>
            <person name="Holt R.A."/>
            <person name="Round J.M."/>
            <person name="Ohora S."/>
            <person name="Walle B.V."/>
            <person name="Veldhoen N."/>
            <person name="Helbing C.C."/>
            <person name="Birol I."/>
        </authorList>
    </citation>
    <scope>NUCLEOTIDE SEQUENCE [LARGE SCALE GENOMIC DNA]</scope>
</reference>
<protein>
    <submittedName>
        <fullName evidence="1">Uncharacterized protein</fullName>
    </submittedName>
</protein>
<evidence type="ECO:0000313" key="1">
    <source>
        <dbReference type="EMBL" id="PIO36132.1"/>
    </source>
</evidence>
<dbReference type="AlphaFoldDB" id="A0A2G9S7M1"/>
<accession>A0A2G9S7M1</accession>
<sequence length="59" mass="6789">MSDVIFNAFTPKTATFIHFSRQMAPSVGCNSGVVYFAMKEKTNYIIYWLKLGHRKLITD</sequence>
<name>A0A2G9S7M1_AQUCT</name>
<organism evidence="1 2">
    <name type="scientific">Aquarana catesbeiana</name>
    <name type="common">American bullfrog</name>
    <name type="synonym">Rana catesbeiana</name>
    <dbReference type="NCBI Taxonomy" id="8400"/>
    <lineage>
        <taxon>Eukaryota</taxon>
        <taxon>Metazoa</taxon>
        <taxon>Chordata</taxon>
        <taxon>Craniata</taxon>
        <taxon>Vertebrata</taxon>
        <taxon>Euteleostomi</taxon>
        <taxon>Amphibia</taxon>
        <taxon>Batrachia</taxon>
        <taxon>Anura</taxon>
        <taxon>Neobatrachia</taxon>
        <taxon>Ranoidea</taxon>
        <taxon>Ranidae</taxon>
        <taxon>Aquarana</taxon>
    </lineage>
</organism>
<proteinExistence type="predicted"/>
<evidence type="ECO:0000313" key="2">
    <source>
        <dbReference type="Proteomes" id="UP000228934"/>
    </source>
</evidence>
<keyword evidence="2" id="KW-1185">Reference proteome</keyword>
<dbReference type="Proteomes" id="UP000228934">
    <property type="component" value="Unassembled WGS sequence"/>
</dbReference>